<dbReference type="NCBIfam" id="TIGR00442">
    <property type="entry name" value="hisS"/>
    <property type="match status" value="1"/>
</dbReference>
<dbReference type="RefSeq" id="WP_281263794.1">
    <property type="nucleotide sequence ID" value="NZ_LN774881.1"/>
</dbReference>
<evidence type="ECO:0000256" key="9">
    <source>
        <dbReference type="ARBA" id="ARBA00023146"/>
    </source>
</evidence>
<dbReference type="AlphaFoldDB" id="A0A0H5BWZ8"/>
<dbReference type="Pfam" id="PF13393">
    <property type="entry name" value="tRNA-synt_His"/>
    <property type="match status" value="2"/>
</dbReference>
<gene>
    <name evidence="11 14" type="primary">hisS</name>
    <name evidence="14" type="ORF">WEOB_316</name>
</gene>
<feature type="binding site" evidence="12">
    <location>
        <position position="112"/>
    </location>
    <ligand>
        <name>L-histidine</name>
        <dbReference type="ChEBI" id="CHEBI:57595"/>
    </ligand>
</feature>
<organism evidence="14 15">
    <name type="scientific">Candidatus Westeberhardia cardiocondylae</name>
    <dbReference type="NCBI Taxonomy" id="1594731"/>
    <lineage>
        <taxon>Bacteria</taxon>
        <taxon>Pseudomonadati</taxon>
        <taxon>Pseudomonadota</taxon>
        <taxon>Gammaproteobacteria</taxon>
        <taxon>Enterobacterales</taxon>
        <taxon>Enterobacteriaceae</taxon>
        <taxon>ant endosymbionts</taxon>
        <taxon>Candidatus Westeberhardia</taxon>
    </lineage>
</organism>
<accession>A0A0H5BWZ8</accession>
<proteinExistence type="inferred from homology"/>
<dbReference type="InterPro" id="IPR045864">
    <property type="entry name" value="aa-tRNA-synth_II/BPL/LPL"/>
</dbReference>
<evidence type="ECO:0000256" key="7">
    <source>
        <dbReference type="ARBA" id="ARBA00022840"/>
    </source>
</evidence>
<evidence type="ECO:0000256" key="5">
    <source>
        <dbReference type="ARBA" id="ARBA00022598"/>
    </source>
</evidence>
<dbReference type="GO" id="GO:0005524">
    <property type="term" value="F:ATP binding"/>
    <property type="evidence" value="ECO:0007669"/>
    <property type="project" value="UniProtKB-UniRule"/>
</dbReference>
<dbReference type="GO" id="GO:0005737">
    <property type="term" value="C:cytoplasm"/>
    <property type="evidence" value="ECO:0007669"/>
    <property type="project" value="UniProtKB-SubCell"/>
</dbReference>
<keyword evidence="15" id="KW-1185">Reference proteome</keyword>
<evidence type="ECO:0000256" key="6">
    <source>
        <dbReference type="ARBA" id="ARBA00022741"/>
    </source>
</evidence>
<dbReference type="Gene3D" id="3.30.930.10">
    <property type="entry name" value="Bira Bifunctional Protein, Domain 2"/>
    <property type="match status" value="1"/>
</dbReference>
<dbReference type="InterPro" id="IPR036621">
    <property type="entry name" value="Anticodon-bd_dom_sf"/>
</dbReference>
<name>A0A0H5BWZ8_9ENTR</name>
<comment type="subunit">
    <text evidence="3 11">Homodimer.</text>
</comment>
<keyword evidence="6 11" id="KW-0547">Nucleotide-binding</keyword>
<dbReference type="PANTHER" id="PTHR43707:SF1">
    <property type="entry name" value="HISTIDINE--TRNA LIGASE, MITOCHONDRIAL-RELATED"/>
    <property type="match status" value="1"/>
</dbReference>
<evidence type="ECO:0000256" key="3">
    <source>
        <dbReference type="ARBA" id="ARBA00011738"/>
    </source>
</evidence>
<keyword evidence="8 11" id="KW-0648">Protein biosynthesis</keyword>
<evidence type="ECO:0000256" key="12">
    <source>
        <dbReference type="PIRSR" id="PIRSR001549-1"/>
    </source>
</evidence>
<comment type="catalytic activity">
    <reaction evidence="10 11">
        <text>tRNA(His) + L-histidine + ATP = L-histidyl-tRNA(His) + AMP + diphosphate + H(+)</text>
        <dbReference type="Rhea" id="RHEA:17313"/>
        <dbReference type="Rhea" id="RHEA-COMP:9665"/>
        <dbReference type="Rhea" id="RHEA-COMP:9689"/>
        <dbReference type="ChEBI" id="CHEBI:15378"/>
        <dbReference type="ChEBI" id="CHEBI:30616"/>
        <dbReference type="ChEBI" id="CHEBI:33019"/>
        <dbReference type="ChEBI" id="CHEBI:57595"/>
        <dbReference type="ChEBI" id="CHEBI:78442"/>
        <dbReference type="ChEBI" id="CHEBI:78527"/>
        <dbReference type="ChEBI" id="CHEBI:456215"/>
        <dbReference type="EC" id="6.1.1.21"/>
    </reaction>
</comment>
<dbReference type="InterPro" id="IPR004154">
    <property type="entry name" value="Anticodon-bd"/>
</dbReference>
<reference evidence="15" key="1">
    <citation type="submission" date="2015-01" db="EMBL/GenBank/DDBJ databases">
        <authorList>
            <person name="Manzano-Marin A."/>
            <person name="Manzano-Marin A."/>
        </authorList>
    </citation>
    <scope>NUCLEOTIDE SEQUENCE [LARGE SCALE GENOMIC DNA]</scope>
    <source>
        <strain evidence="15">obscurior</strain>
    </source>
</reference>
<evidence type="ECO:0000256" key="8">
    <source>
        <dbReference type="ARBA" id="ARBA00022917"/>
    </source>
</evidence>
<dbReference type="STRING" id="1594731.WEOB_316"/>
<comment type="similarity">
    <text evidence="2 11">Belongs to the class-II aminoacyl-tRNA synthetase family.</text>
</comment>
<dbReference type="InterPro" id="IPR015807">
    <property type="entry name" value="His-tRNA-ligase"/>
</dbReference>
<evidence type="ECO:0000256" key="1">
    <source>
        <dbReference type="ARBA" id="ARBA00004496"/>
    </source>
</evidence>
<dbReference type="InterPro" id="IPR006195">
    <property type="entry name" value="aa-tRNA-synth_II"/>
</dbReference>
<comment type="subcellular location">
    <subcellularLocation>
        <location evidence="1 11">Cytoplasm</location>
    </subcellularLocation>
</comment>
<evidence type="ECO:0000256" key="2">
    <source>
        <dbReference type="ARBA" id="ARBA00008226"/>
    </source>
</evidence>
<dbReference type="Pfam" id="PF03129">
    <property type="entry name" value="HGTP_anticodon"/>
    <property type="match status" value="1"/>
</dbReference>
<dbReference type="GO" id="GO:0006427">
    <property type="term" value="P:histidyl-tRNA aminoacylation"/>
    <property type="evidence" value="ECO:0007669"/>
    <property type="project" value="UniProtKB-UniRule"/>
</dbReference>
<dbReference type="GO" id="GO:0004821">
    <property type="term" value="F:histidine-tRNA ligase activity"/>
    <property type="evidence" value="ECO:0007669"/>
    <property type="project" value="UniProtKB-UniRule"/>
</dbReference>
<keyword evidence="4 11" id="KW-0963">Cytoplasm</keyword>
<feature type="binding site" evidence="12">
    <location>
        <position position="126"/>
    </location>
    <ligand>
        <name>L-histidine</name>
        <dbReference type="ChEBI" id="CHEBI:57595"/>
    </ligand>
</feature>
<dbReference type="EC" id="6.1.1.21" evidence="11"/>
<dbReference type="SUPFAM" id="SSF55681">
    <property type="entry name" value="Class II aaRS and biotin synthetases"/>
    <property type="match status" value="1"/>
</dbReference>
<dbReference type="PATRIC" id="fig|1594731.3.peg.293"/>
<dbReference type="Proteomes" id="UP000242753">
    <property type="component" value="Chromosome I"/>
</dbReference>
<evidence type="ECO:0000313" key="14">
    <source>
        <dbReference type="EMBL" id="CEN32252.1"/>
    </source>
</evidence>
<dbReference type="PIRSF" id="PIRSF001549">
    <property type="entry name" value="His-tRNA_synth"/>
    <property type="match status" value="1"/>
</dbReference>
<keyword evidence="5 11" id="KW-0436">Ligase</keyword>
<dbReference type="EMBL" id="LN774881">
    <property type="protein sequence ID" value="CEN32252.1"/>
    <property type="molecule type" value="Genomic_DNA"/>
</dbReference>
<keyword evidence="9 11" id="KW-0030">Aminoacyl-tRNA synthetase</keyword>
<evidence type="ECO:0000256" key="10">
    <source>
        <dbReference type="ARBA" id="ARBA00047639"/>
    </source>
</evidence>
<feature type="binding site" evidence="12">
    <location>
        <begin position="262"/>
        <end position="263"/>
    </location>
    <ligand>
        <name>L-histidine</name>
        <dbReference type="ChEBI" id="CHEBI:57595"/>
    </ligand>
</feature>
<dbReference type="CDD" id="cd00773">
    <property type="entry name" value="HisRS-like_core"/>
    <property type="match status" value="1"/>
</dbReference>
<feature type="binding site" evidence="12">
    <location>
        <position position="130"/>
    </location>
    <ligand>
        <name>L-histidine</name>
        <dbReference type="ChEBI" id="CHEBI:57595"/>
    </ligand>
</feature>
<dbReference type="SUPFAM" id="SSF52954">
    <property type="entry name" value="Class II aaRS ABD-related"/>
    <property type="match status" value="1"/>
</dbReference>
<dbReference type="FunFam" id="3.30.930.10:FF:000005">
    <property type="entry name" value="Histidine--tRNA ligase"/>
    <property type="match status" value="1"/>
</dbReference>
<dbReference type="HAMAP" id="MF_00127">
    <property type="entry name" value="His_tRNA_synth"/>
    <property type="match status" value="1"/>
</dbReference>
<dbReference type="PROSITE" id="PS50862">
    <property type="entry name" value="AA_TRNA_LIGASE_II"/>
    <property type="match status" value="1"/>
</dbReference>
<evidence type="ECO:0000313" key="15">
    <source>
        <dbReference type="Proteomes" id="UP000242753"/>
    </source>
</evidence>
<keyword evidence="7 11" id="KW-0067">ATP-binding</keyword>
<sequence length="425" mass="50255">MKNIQSIRGIHDSLPNDTIYFQYIENIFKNLVSNYGYHEIRLPILEYTVLFLQSIGKTTDVINKEMYTFVDKNKNKITLRPEGTAGCIRAIIQHKLLYKKKQRLFYMGPMFRRERPQKGRYRQFHQLGAEVLGYEGPKIDIELIVLTFRLWKILKINKYIFLEINFIGSNKEYKKYEKELTTFFKKHENHFNEDYKKRIKNNPMRILDTKNLDIKHIIDDAPIITDFLNEKSRIYFTNICNCLDLLNIPYTINPYLVRGLDYYNYTIFEWVTYNLGSKLAICGGGRYNHLIEKLGGKENPAAGFAIGLERLTLLMQKNNSNYIFCKSTDIYIISSNDDSIKNKAILLSEYIRNILPSLQIIVNYDNKNLKKKFIQANKHKTKIVLLLDKEKEKTKLITLKNLITNEQKILHKNEIIKNLKFIFNL</sequence>
<dbReference type="Gene3D" id="3.40.50.800">
    <property type="entry name" value="Anticodon-binding domain"/>
    <property type="match status" value="1"/>
</dbReference>
<evidence type="ECO:0000259" key="13">
    <source>
        <dbReference type="PROSITE" id="PS50862"/>
    </source>
</evidence>
<dbReference type="PANTHER" id="PTHR43707">
    <property type="entry name" value="HISTIDYL-TRNA SYNTHETASE"/>
    <property type="match status" value="1"/>
</dbReference>
<evidence type="ECO:0000256" key="11">
    <source>
        <dbReference type="HAMAP-Rule" id="MF_00127"/>
    </source>
</evidence>
<dbReference type="KEGG" id="wca:WEOB_316"/>
<protein>
    <recommendedName>
        <fullName evidence="11">Histidine--tRNA ligase</fullName>
        <ecNumber evidence="11">6.1.1.21</ecNumber>
    </recommendedName>
    <alternativeName>
        <fullName evidence="11">Histidyl-tRNA synthetase</fullName>
        <shortName evidence="11">HisRS</shortName>
    </alternativeName>
</protein>
<dbReference type="InterPro" id="IPR004516">
    <property type="entry name" value="HisRS/HisZ"/>
</dbReference>
<evidence type="ECO:0000256" key="4">
    <source>
        <dbReference type="ARBA" id="ARBA00022490"/>
    </source>
</evidence>
<feature type="domain" description="Aminoacyl-transfer RNA synthetases class-II family profile" evidence="13">
    <location>
        <begin position="24"/>
        <end position="356"/>
    </location>
</feature>
<feature type="binding site" evidence="12">
    <location>
        <begin position="82"/>
        <end position="84"/>
    </location>
    <ligand>
        <name>L-histidine</name>
        <dbReference type="ChEBI" id="CHEBI:57595"/>
    </ligand>
</feature>
<feature type="binding site" evidence="12">
    <location>
        <position position="258"/>
    </location>
    <ligand>
        <name>L-histidine</name>
        <dbReference type="ChEBI" id="CHEBI:57595"/>
    </ligand>
</feature>
<dbReference type="InterPro" id="IPR041715">
    <property type="entry name" value="HisRS-like_core"/>
</dbReference>